<dbReference type="AlphaFoldDB" id="A0A392TL54"/>
<evidence type="ECO:0000313" key="2">
    <source>
        <dbReference type="Proteomes" id="UP000265520"/>
    </source>
</evidence>
<comment type="caution">
    <text evidence="1">The sequence shown here is derived from an EMBL/GenBank/DDBJ whole genome shotgun (WGS) entry which is preliminary data.</text>
</comment>
<keyword evidence="2" id="KW-1185">Reference proteome</keyword>
<reference evidence="1 2" key="1">
    <citation type="journal article" date="2018" name="Front. Plant Sci.">
        <title>Red Clover (Trifolium pratense) and Zigzag Clover (T. medium) - A Picture of Genomic Similarities and Differences.</title>
        <authorList>
            <person name="Dluhosova J."/>
            <person name="Istvanek J."/>
            <person name="Nedelnik J."/>
            <person name="Repkova J."/>
        </authorList>
    </citation>
    <scope>NUCLEOTIDE SEQUENCE [LARGE SCALE GENOMIC DNA]</scope>
    <source>
        <strain evidence="2">cv. 10/8</strain>
        <tissue evidence="1">Leaf</tissue>
    </source>
</reference>
<sequence>MLLEIYNICLSFLELVVSKETFQELVFQLLPRLDGSTG</sequence>
<name>A0A392TL54_9FABA</name>
<organism evidence="1 2">
    <name type="scientific">Trifolium medium</name>
    <dbReference type="NCBI Taxonomy" id="97028"/>
    <lineage>
        <taxon>Eukaryota</taxon>
        <taxon>Viridiplantae</taxon>
        <taxon>Streptophyta</taxon>
        <taxon>Embryophyta</taxon>
        <taxon>Tracheophyta</taxon>
        <taxon>Spermatophyta</taxon>
        <taxon>Magnoliopsida</taxon>
        <taxon>eudicotyledons</taxon>
        <taxon>Gunneridae</taxon>
        <taxon>Pentapetalae</taxon>
        <taxon>rosids</taxon>
        <taxon>fabids</taxon>
        <taxon>Fabales</taxon>
        <taxon>Fabaceae</taxon>
        <taxon>Papilionoideae</taxon>
        <taxon>50 kb inversion clade</taxon>
        <taxon>NPAAA clade</taxon>
        <taxon>Hologalegina</taxon>
        <taxon>IRL clade</taxon>
        <taxon>Trifolieae</taxon>
        <taxon>Trifolium</taxon>
    </lineage>
</organism>
<feature type="non-terminal residue" evidence="1">
    <location>
        <position position="38"/>
    </location>
</feature>
<dbReference type="EMBL" id="LXQA010589494">
    <property type="protein sequence ID" value="MCI60866.1"/>
    <property type="molecule type" value="Genomic_DNA"/>
</dbReference>
<accession>A0A392TL54</accession>
<proteinExistence type="predicted"/>
<evidence type="ECO:0000313" key="1">
    <source>
        <dbReference type="EMBL" id="MCI60866.1"/>
    </source>
</evidence>
<dbReference type="Proteomes" id="UP000265520">
    <property type="component" value="Unassembled WGS sequence"/>
</dbReference>
<protein>
    <submittedName>
        <fullName evidence="1">Uncharacterized protein</fullName>
    </submittedName>
</protein>